<dbReference type="Proteomes" id="UP000265515">
    <property type="component" value="Unassembled WGS sequence"/>
</dbReference>
<dbReference type="AlphaFoldDB" id="A0A388KTZ3"/>
<accession>A0A388KTZ3</accession>
<name>A0A388KTZ3_CHABU</name>
<evidence type="ECO:0000256" key="6">
    <source>
        <dbReference type="SAM" id="MobiDB-lite"/>
    </source>
</evidence>
<feature type="region of interest" description="Disordered" evidence="6">
    <location>
        <begin position="40"/>
        <end position="123"/>
    </location>
</feature>
<organism evidence="7 8">
    <name type="scientific">Chara braunii</name>
    <name type="common">Braun's stonewort</name>
    <dbReference type="NCBI Taxonomy" id="69332"/>
    <lineage>
        <taxon>Eukaryota</taxon>
        <taxon>Viridiplantae</taxon>
        <taxon>Streptophyta</taxon>
        <taxon>Charophyceae</taxon>
        <taxon>Charales</taxon>
        <taxon>Characeae</taxon>
        <taxon>Chara</taxon>
    </lineage>
</organism>
<evidence type="ECO:0000313" key="7">
    <source>
        <dbReference type="EMBL" id="GBG73535.1"/>
    </source>
</evidence>
<dbReference type="GO" id="GO:0016020">
    <property type="term" value="C:membrane"/>
    <property type="evidence" value="ECO:0007669"/>
    <property type="project" value="UniProtKB-SubCell"/>
</dbReference>
<evidence type="ECO:0000313" key="8">
    <source>
        <dbReference type="Proteomes" id="UP000265515"/>
    </source>
</evidence>
<dbReference type="InterPro" id="IPR003406">
    <property type="entry name" value="Glyco_trans_14"/>
</dbReference>
<dbReference type="GO" id="GO:0016757">
    <property type="term" value="F:glycosyltransferase activity"/>
    <property type="evidence" value="ECO:0007669"/>
    <property type="project" value="UniProtKB-KW"/>
</dbReference>
<keyword evidence="5" id="KW-0325">Glycoprotein</keyword>
<gene>
    <name evidence="7" type="ORF">CBR_g16878</name>
</gene>
<dbReference type="EMBL" id="BFEA01000185">
    <property type="protein sequence ID" value="GBG73535.1"/>
    <property type="molecule type" value="Genomic_DNA"/>
</dbReference>
<keyword evidence="4" id="KW-0472">Membrane</keyword>
<dbReference type="Pfam" id="PF02485">
    <property type="entry name" value="Branch"/>
    <property type="match status" value="1"/>
</dbReference>
<proteinExistence type="predicted"/>
<dbReference type="PANTHER" id="PTHR31042">
    <property type="entry name" value="CORE-2/I-BRANCHING BETA-1,6-N-ACETYLGLUCOSAMINYLTRANSFERASE FAMILY PROTEIN-RELATED"/>
    <property type="match status" value="1"/>
</dbReference>
<dbReference type="Gramene" id="GBG73535">
    <property type="protein sequence ID" value="GBG73535"/>
    <property type="gene ID" value="CBR_g16878"/>
</dbReference>
<sequence>MCAYWNDAARVFQLSVQDSASVYLRQDSARVYLRQEDFDNDSSRSTANFVNDSAQDQDKNPASDLLSPRVLSLGNDVNTPPDNGAPASSSIAPLQSRGERESGTPSDPQPISLGGLPMGLAPSGDAPTMATTDVANCTHEVEDVPIYTINNSATAPLWQYLGLSTPDIEMFKSVEQQLANAGRRRCRRQGQERLIAFLFLTRGPMPFAPIWERFFQGHDRFYTIYVHAHPNFHYNTSLNTSETRLFADKLIRSEPVVIGSMSMMNAERRLFVAALQNPFNDRFIVISEACIPVVDFPTVYRFLFSTNVSFGWNKQEEWIVSYRYRLVLMPEVPFAVFRKGPQWISLTRHHAQIVVTDRYFFYKFLVWCYDTINVQHEWCFPDEHYIHTMLNVIDPANLAHDTIFHVSWRPGDTAHPRPYNTTEVNEELMMKTIRAGNCSAWNKDQGACILFARKFMPDTLPLLLDLDDRLNLWRGNFA</sequence>
<dbReference type="OrthoDB" id="191334at2759"/>
<keyword evidence="3" id="KW-0808">Transferase</keyword>
<evidence type="ECO:0000256" key="1">
    <source>
        <dbReference type="ARBA" id="ARBA00004606"/>
    </source>
</evidence>
<evidence type="ECO:0000256" key="3">
    <source>
        <dbReference type="ARBA" id="ARBA00022679"/>
    </source>
</evidence>
<comment type="caution">
    <text evidence="7">The sequence shown here is derived from an EMBL/GenBank/DDBJ whole genome shotgun (WGS) entry which is preliminary data.</text>
</comment>
<keyword evidence="2" id="KW-0328">Glycosyltransferase</keyword>
<dbReference type="InterPro" id="IPR044174">
    <property type="entry name" value="BC10-like"/>
</dbReference>
<evidence type="ECO:0000256" key="2">
    <source>
        <dbReference type="ARBA" id="ARBA00022676"/>
    </source>
</evidence>
<evidence type="ECO:0000256" key="4">
    <source>
        <dbReference type="ARBA" id="ARBA00023136"/>
    </source>
</evidence>
<keyword evidence="8" id="KW-1185">Reference proteome</keyword>
<protein>
    <submittedName>
        <fullName evidence="7">Uncharacterized protein</fullName>
    </submittedName>
</protein>
<evidence type="ECO:0000256" key="5">
    <source>
        <dbReference type="ARBA" id="ARBA00023180"/>
    </source>
</evidence>
<reference evidence="7 8" key="1">
    <citation type="journal article" date="2018" name="Cell">
        <title>The Chara Genome: Secondary Complexity and Implications for Plant Terrestrialization.</title>
        <authorList>
            <person name="Nishiyama T."/>
            <person name="Sakayama H."/>
            <person name="Vries J.D."/>
            <person name="Buschmann H."/>
            <person name="Saint-Marcoux D."/>
            <person name="Ullrich K.K."/>
            <person name="Haas F.B."/>
            <person name="Vanderstraeten L."/>
            <person name="Becker D."/>
            <person name="Lang D."/>
            <person name="Vosolsobe S."/>
            <person name="Rombauts S."/>
            <person name="Wilhelmsson P.K.I."/>
            <person name="Janitza P."/>
            <person name="Kern R."/>
            <person name="Heyl A."/>
            <person name="Rumpler F."/>
            <person name="Villalobos L.I.A.C."/>
            <person name="Clay J.M."/>
            <person name="Skokan R."/>
            <person name="Toyoda A."/>
            <person name="Suzuki Y."/>
            <person name="Kagoshima H."/>
            <person name="Schijlen E."/>
            <person name="Tajeshwar N."/>
            <person name="Catarino B."/>
            <person name="Hetherington A.J."/>
            <person name="Saltykova A."/>
            <person name="Bonnot C."/>
            <person name="Breuninger H."/>
            <person name="Symeonidi A."/>
            <person name="Radhakrishnan G.V."/>
            <person name="Van Nieuwerburgh F."/>
            <person name="Deforce D."/>
            <person name="Chang C."/>
            <person name="Karol K.G."/>
            <person name="Hedrich R."/>
            <person name="Ulvskov P."/>
            <person name="Glockner G."/>
            <person name="Delwiche C.F."/>
            <person name="Petrasek J."/>
            <person name="Van de Peer Y."/>
            <person name="Friml J."/>
            <person name="Beilby M."/>
            <person name="Dolan L."/>
            <person name="Kohara Y."/>
            <person name="Sugano S."/>
            <person name="Fujiyama A."/>
            <person name="Delaux P.-M."/>
            <person name="Quint M."/>
            <person name="TheiBen G."/>
            <person name="Hagemann M."/>
            <person name="Harholt J."/>
            <person name="Dunand C."/>
            <person name="Zachgo S."/>
            <person name="Langdale J."/>
            <person name="Maumus F."/>
            <person name="Straeten D.V.D."/>
            <person name="Gould S.B."/>
            <person name="Rensing S.A."/>
        </authorList>
    </citation>
    <scope>NUCLEOTIDE SEQUENCE [LARGE SCALE GENOMIC DNA]</scope>
    <source>
        <strain evidence="7 8">S276</strain>
    </source>
</reference>
<feature type="compositionally biased region" description="Polar residues" evidence="6">
    <location>
        <begin position="75"/>
        <end position="93"/>
    </location>
</feature>
<feature type="compositionally biased region" description="Polar residues" evidence="6">
    <location>
        <begin position="43"/>
        <end position="54"/>
    </location>
</feature>
<dbReference type="PANTHER" id="PTHR31042:SF150">
    <property type="entry name" value="OS06G0661900 PROTEIN"/>
    <property type="match status" value="1"/>
</dbReference>
<comment type="subcellular location">
    <subcellularLocation>
        <location evidence="1">Membrane</location>
        <topology evidence="1">Single-pass type II membrane protein</topology>
    </subcellularLocation>
</comment>